<keyword evidence="1" id="KW-0805">Transcription regulation</keyword>
<gene>
    <name evidence="5" type="ORF">KDK95_12255</name>
</gene>
<dbReference type="GO" id="GO:0005829">
    <property type="term" value="C:cytosol"/>
    <property type="evidence" value="ECO:0007669"/>
    <property type="project" value="TreeGrafter"/>
</dbReference>
<protein>
    <submittedName>
        <fullName evidence="5">Lrp/AsnC family transcriptional regulator</fullName>
    </submittedName>
</protein>
<dbReference type="PANTHER" id="PTHR30154">
    <property type="entry name" value="LEUCINE-RESPONSIVE REGULATORY PROTEIN"/>
    <property type="match status" value="1"/>
</dbReference>
<dbReference type="InterPro" id="IPR011008">
    <property type="entry name" value="Dimeric_a/b-barrel"/>
</dbReference>
<dbReference type="Proteomes" id="UP000676325">
    <property type="component" value="Unassembled WGS sequence"/>
</dbReference>
<dbReference type="AlphaFoldDB" id="A0A941IKW5"/>
<dbReference type="PRINTS" id="PR00033">
    <property type="entry name" value="HTHASNC"/>
</dbReference>
<dbReference type="GO" id="GO:0043200">
    <property type="term" value="P:response to amino acid"/>
    <property type="evidence" value="ECO:0007669"/>
    <property type="project" value="TreeGrafter"/>
</dbReference>
<dbReference type="GO" id="GO:0043565">
    <property type="term" value="F:sequence-specific DNA binding"/>
    <property type="evidence" value="ECO:0007669"/>
    <property type="project" value="InterPro"/>
</dbReference>
<dbReference type="PROSITE" id="PS00519">
    <property type="entry name" value="HTH_ASNC_1"/>
    <property type="match status" value="1"/>
</dbReference>
<reference evidence="5" key="1">
    <citation type="submission" date="2021-04" db="EMBL/GenBank/DDBJ databases">
        <title>Genome based classification of Actinospica acidithermotolerans sp. nov., an actinobacterium isolated from an Indonesian hot spring.</title>
        <authorList>
            <person name="Kusuma A.B."/>
            <person name="Putra K.E."/>
            <person name="Nafisah S."/>
            <person name="Loh J."/>
            <person name="Nouioui I."/>
            <person name="Goodfellow M."/>
        </authorList>
    </citation>
    <scope>NUCLEOTIDE SEQUENCE</scope>
    <source>
        <strain evidence="5">MGRD01-02</strain>
    </source>
</reference>
<comment type="caution">
    <text evidence="5">The sequence shown here is derived from an EMBL/GenBank/DDBJ whole genome shotgun (WGS) entry which is preliminary data.</text>
</comment>
<sequence length="153" mass="17069">MDIDEVDRAILAVLEREGRISNAELAARVGLSPSPCLRRVRRLEEAGVIRGYRALIDPAAVGRGLRVFVGVRLMRHKHADVVAFEREVVRLSEVVYCHHITGTYDYLLQVEVADLPAYEDFHANRMANLPGVAAVNSYVAMKTLEGRTDRTPS</sequence>
<proteinExistence type="predicted"/>
<dbReference type="Gene3D" id="3.30.70.920">
    <property type="match status" value="1"/>
</dbReference>
<dbReference type="PANTHER" id="PTHR30154:SF34">
    <property type="entry name" value="TRANSCRIPTIONAL REGULATOR AZLB"/>
    <property type="match status" value="1"/>
</dbReference>
<dbReference type="InterPro" id="IPR000485">
    <property type="entry name" value="AsnC-type_HTH_dom"/>
</dbReference>
<dbReference type="InterPro" id="IPR019887">
    <property type="entry name" value="Tscrpt_reg_AsnC/Lrp_C"/>
</dbReference>
<dbReference type="InterPro" id="IPR011991">
    <property type="entry name" value="ArsR-like_HTH"/>
</dbReference>
<dbReference type="CDD" id="cd00090">
    <property type="entry name" value="HTH_ARSR"/>
    <property type="match status" value="1"/>
</dbReference>
<evidence type="ECO:0000256" key="3">
    <source>
        <dbReference type="ARBA" id="ARBA00023163"/>
    </source>
</evidence>
<dbReference type="InterPro" id="IPR036390">
    <property type="entry name" value="WH_DNA-bd_sf"/>
</dbReference>
<evidence type="ECO:0000259" key="4">
    <source>
        <dbReference type="PROSITE" id="PS50956"/>
    </source>
</evidence>
<organism evidence="5 6">
    <name type="scientific">Actinospica acidithermotolerans</name>
    <dbReference type="NCBI Taxonomy" id="2828514"/>
    <lineage>
        <taxon>Bacteria</taxon>
        <taxon>Bacillati</taxon>
        <taxon>Actinomycetota</taxon>
        <taxon>Actinomycetes</taxon>
        <taxon>Catenulisporales</taxon>
        <taxon>Actinospicaceae</taxon>
        <taxon>Actinospica</taxon>
    </lineage>
</organism>
<dbReference type="Pfam" id="PF01037">
    <property type="entry name" value="AsnC_trans_reg"/>
    <property type="match status" value="1"/>
</dbReference>
<dbReference type="InterPro" id="IPR019885">
    <property type="entry name" value="Tscrpt_reg_HTH_AsnC-type_CS"/>
</dbReference>
<evidence type="ECO:0000256" key="2">
    <source>
        <dbReference type="ARBA" id="ARBA00023125"/>
    </source>
</evidence>
<accession>A0A941IKW5</accession>
<dbReference type="EMBL" id="JAGSOH010000027">
    <property type="protein sequence ID" value="MBR7827081.1"/>
    <property type="molecule type" value="Genomic_DNA"/>
</dbReference>
<dbReference type="InterPro" id="IPR036388">
    <property type="entry name" value="WH-like_DNA-bd_sf"/>
</dbReference>
<feature type="domain" description="HTH asnC-type" evidence="4">
    <location>
        <begin position="3"/>
        <end position="64"/>
    </location>
</feature>
<dbReference type="Pfam" id="PF13412">
    <property type="entry name" value="HTH_24"/>
    <property type="match status" value="1"/>
</dbReference>
<keyword evidence="2" id="KW-0238">DNA-binding</keyword>
<keyword evidence="6" id="KW-1185">Reference proteome</keyword>
<dbReference type="PROSITE" id="PS50956">
    <property type="entry name" value="HTH_ASNC_2"/>
    <property type="match status" value="1"/>
</dbReference>
<dbReference type="InterPro" id="IPR019888">
    <property type="entry name" value="Tscrpt_reg_AsnC-like"/>
</dbReference>
<dbReference type="Gene3D" id="1.10.10.10">
    <property type="entry name" value="Winged helix-like DNA-binding domain superfamily/Winged helix DNA-binding domain"/>
    <property type="match status" value="1"/>
</dbReference>
<name>A0A941IKW5_9ACTN</name>
<dbReference type="SMART" id="SM00344">
    <property type="entry name" value="HTH_ASNC"/>
    <property type="match status" value="1"/>
</dbReference>
<evidence type="ECO:0000313" key="5">
    <source>
        <dbReference type="EMBL" id="MBR7827081.1"/>
    </source>
</evidence>
<dbReference type="FunFam" id="1.10.10.10:FF:000186">
    <property type="entry name" value="AsnC family transcriptional regulator"/>
    <property type="match status" value="1"/>
</dbReference>
<dbReference type="SUPFAM" id="SSF54909">
    <property type="entry name" value="Dimeric alpha+beta barrel"/>
    <property type="match status" value="1"/>
</dbReference>
<evidence type="ECO:0000256" key="1">
    <source>
        <dbReference type="ARBA" id="ARBA00023015"/>
    </source>
</evidence>
<evidence type="ECO:0000313" key="6">
    <source>
        <dbReference type="Proteomes" id="UP000676325"/>
    </source>
</evidence>
<keyword evidence="3" id="KW-0804">Transcription</keyword>
<dbReference type="SUPFAM" id="SSF46785">
    <property type="entry name" value="Winged helix' DNA-binding domain"/>
    <property type="match status" value="1"/>
</dbReference>